<organism evidence="1 2">
    <name type="scientific">Kangiella profundi</name>
    <dbReference type="NCBI Taxonomy" id="1561924"/>
    <lineage>
        <taxon>Bacteria</taxon>
        <taxon>Pseudomonadati</taxon>
        <taxon>Pseudomonadota</taxon>
        <taxon>Gammaproteobacteria</taxon>
        <taxon>Kangiellales</taxon>
        <taxon>Kangiellaceae</taxon>
        <taxon>Kangiella</taxon>
    </lineage>
</organism>
<accession>A0A2K9B2G3</accession>
<evidence type="ECO:0000313" key="1">
    <source>
        <dbReference type="EMBL" id="AUD79108.1"/>
    </source>
</evidence>
<name>A0A2K9B2G3_9GAMM</name>
<dbReference type="Gene3D" id="2.60.40.3440">
    <property type="match status" value="2"/>
</dbReference>
<dbReference type="InterPro" id="IPR013211">
    <property type="entry name" value="LVIVD"/>
</dbReference>
<dbReference type="NCBIfam" id="NF012211">
    <property type="entry name" value="tand_rpt_95"/>
    <property type="match status" value="2"/>
</dbReference>
<protein>
    <submittedName>
        <fullName evidence="1">Uncharacterized protein</fullName>
    </submittedName>
</protein>
<dbReference type="SUPFAM" id="SSF49313">
    <property type="entry name" value="Cadherin-like"/>
    <property type="match status" value="1"/>
</dbReference>
<dbReference type="NCBIfam" id="TIGR01965">
    <property type="entry name" value="VCBS_repeat"/>
    <property type="match status" value="1"/>
</dbReference>
<dbReference type="OrthoDB" id="9805100at2"/>
<dbReference type="KEGG" id="kpd:CW740_07550"/>
<dbReference type="Gene3D" id="2.130.10.10">
    <property type="entry name" value="YVTN repeat-like/Quinoprotein amine dehydrogenase"/>
    <property type="match status" value="1"/>
</dbReference>
<dbReference type="GO" id="GO:0016020">
    <property type="term" value="C:membrane"/>
    <property type="evidence" value="ECO:0007669"/>
    <property type="project" value="InterPro"/>
</dbReference>
<sequence length="831" mass="89065">MKKVIPFLASALALLPQYAISQDAVLVDTGEVYGHGPYYGVESYGSASYVNDASDTIKVFDVSDASNITLSGEVDVGCTVDDLDLDGSTLVAKCPFEIHFYDLTNNLGPELVGSYDSTGYAVNSVELSGDRLYIGGGNSDIAIFDASDLSNIQEINTQNFNSISTWELKKSGNYLYTVTDIDKVKIFDISNEENIVLASEILAVATLFKDALIIDTTLYVAATEGLRVYDISDISNPSLTRTINSGSFFNTIDLLSALHVVGDSLYAGKNNAWIFEFDISTPQDPVLLDEFRYSTGNTYQINDNGTNLFFAYGIDGLVSADMQPNGKLDHFIVSILPKDLSMDNGRVLATDETGLFHVIDISEQSNFSPQARQPYTTITNSGEIKGNTAWIAVYDELQTHDFTTLNPSALIDLQEPATSDAITIVKVIDNTLYLGTDRGMVAMYDVSANIPSLIASVTFPVHAETNSYQYITDIVPYSDYLLASSLESELLVADFSNLASPAVIDVPELSEVAEASLFVTGDKLLSASNWGVFLIDISDVENPSYYSNSLNDLGLVTAATRLDADTILLSSTEGLLTVNIADPDNVTIVSKIENAPEFSNIVTDGVHAVGSVRFASELKLYKFNKAPTTSDYQFAVNEDNSLVENVEASDPEGDDISFSIIGQPANGSVTITPEGQFTYQPDANYNGSDSFTFKAEDNYGSSSEGTVSITVNAVNDAPTAANVSLTTSVNSSVSGSFSASDVDGDELSYENTNPSNGTLSVSGTGFTYTPVEGFTGQDSFQYTVTDSSGESSTATVTITVNQASSGGGGGSSDLWLLALLLLGFTFRRQFK</sequence>
<dbReference type="RefSeq" id="WP_106646940.1">
    <property type="nucleotide sequence ID" value="NZ_BMGO01000001.1"/>
</dbReference>
<dbReference type="GO" id="GO:0005509">
    <property type="term" value="F:calcium ion binding"/>
    <property type="evidence" value="ECO:0007669"/>
    <property type="project" value="InterPro"/>
</dbReference>
<dbReference type="InterPro" id="IPR015943">
    <property type="entry name" value="WD40/YVTN_repeat-like_dom_sf"/>
</dbReference>
<dbReference type="InterPro" id="IPR015919">
    <property type="entry name" value="Cadherin-like_sf"/>
</dbReference>
<dbReference type="Pfam" id="PF17963">
    <property type="entry name" value="Big_9"/>
    <property type="match status" value="2"/>
</dbReference>
<dbReference type="GO" id="GO:0007156">
    <property type="term" value="P:homophilic cell adhesion via plasma membrane adhesion molecules"/>
    <property type="evidence" value="ECO:0007669"/>
    <property type="project" value="InterPro"/>
</dbReference>
<dbReference type="Pfam" id="PF08309">
    <property type="entry name" value="LVIVD"/>
    <property type="match status" value="3"/>
</dbReference>
<dbReference type="InterPro" id="IPR011047">
    <property type="entry name" value="Quinoprotein_ADH-like_sf"/>
</dbReference>
<dbReference type="EMBL" id="CP025120">
    <property type="protein sequence ID" value="AUD79108.1"/>
    <property type="molecule type" value="Genomic_DNA"/>
</dbReference>
<dbReference type="InterPro" id="IPR010221">
    <property type="entry name" value="VCBS_dom"/>
</dbReference>
<dbReference type="PROSITE" id="PS50268">
    <property type="entry name" value="CADHERIN_2"/>
    <property type="match status" value="1"/>
</dbReference>
<dbReference type="CDD" id="cd11304">
    <property type="entry name" value="Cadherin_repeat"/>
    <property type="match status" value="1"/>
</dbReference>
<dbReference type="AlphaFoldDB" id="A0A2K9B2G3"/>
<dbReference type="InterPro" id="IPR011044">
    <property type="entry name" value="Quino_amine_DH_bsu"/>
</dbReference>
<gene>
    <name evidence="1" type="ORF">CW740_07550</name>
</gene>
<keyword evidence="2" id="KW-1185">Reference proteome</keyword>
<dbReference type="SUPFAM" id="SSF50998">
    <property type="entry name" value="Quinoprotein alcohol dehydrogenase-like"/>
    <property type="match status" value="1"/>
</dbReference>
<dbReference type="SUPFAM" id="SSF50969">
    <property type="entry name" value="YVTN repeat-like/Quinoprotein amine dehydrogenase"/>
    <property type="match status" value="1"/>
</dbReference>
<proteinExistence type="predicted"/>
<dbReference type="InterPro" id="IPR002126">
    <property type="entry name" value="Cadherin-like_dom"/>
</dbReference>
<evidence type="ECO:0000313" key="2">
    <source>
        <dbReference type="Proteomes" id="UP000232693"/>
    </source>
</evidence>
<reference evidence="1 2" key="1">
    <citation type="submission" date="2017-12" db="EMBL/GenBank/DDBJ databases">
        <title>Kangiella profundi FT102 completed genome.</title>
        <authorList>
            <person name="Xu J."/>
            <person name="Wang J."/>
            <person name="Lu Y."/>
        </authorList>
    </citation>
    <scope>NUCLEOTIDE SEQUENCE [LARGE SCALE GENOMIC DNA]</scope>
    <source>
        <strain evidence="1 2">FT102</strain>
    </source>
</reference>
<dbReference type="Proteomes" id="UP000232693">
    <property type="component" value="Chromosome"/>
</dbReference>